<dbReference type="WBParaSite" id="maker-PairedContig_531-snap-gene-0.6-mRNA-1">
    <property type="protein sequence ID" value="maker-PairedContig_531-snap-gene-0.6-mRNA-1"/>
    <property type="gene ID" value="maker-PairedContig_531-snap-gene-0.6"/>
</dbReference>
<dbReference type="InterPro" id="IPR003347">
    <property type="entry name" value="JmjC_dom"/>
</dbReference>
<accession>A0A1I8EUL9</accession>
<dbReference type="GO" id="GO:0005737">
    <property type="term" value="C:cytoplasm"/>
    <property type="evidence" value="ECO:0007669"/>
    <property type="project" value="UniProtKB-SubCell"/>
</dbReference>
<protein>
    <submittedName>
        <fullName evidence="5">JmjC domain-containing protein</fullName>
    </submittedName>
</protein>
<evidence type="ECO:0000256" key="2">
    <source>
        <dbReference type="ARBA" id="ARBA00022490"/>
    </source>
</evidence>
<organism evidence="5">
    <name type="scientific">Wuchereria bancrofti</name>
    <dbReference type="NCBI Taxonomy" id="6293"/>
    <lineage>
        <taxon>Eukaryota</taxon>
        <taxon>Metazoa</taxon>
        <taxon>Ecdysozoa</taxon>
        <taxon>Nematoda</taxon>
        <taxon>Chromadorea</taxon>
        <taxon>Rhabditida</taxon>
        <taxon>Spirurina</taxon>
        <taxon>Spiruromorpha</taxon>
        <taxon>Filarioidea</taxon>
        <taxon>Onchocercidae</taxon>
        <taxon>Wuchereria</taxon>
    </lineage>
</organism>
<evidence type="ECO:0000259" key="4">
    <source>
        <dbReference type="PROSITE" id="PS51184"/>
    </source>
</evidence>
<dbReference type="InterPro" id="IPR014710">
    <property type="entry name" value="RmlC-like_jellyroll"/>
</dbReference>
<dbReference type="PROSITE" id="PS51184">
    <property type="entry name" value="JMJC"/>
    <property type="match status" value="1"/>
</dbReference>
<comment type="subcellular location">
    <subcellularLocation>
        <location evidence="1">Cytoplasm</location>
    </subcellularLocation>
</comment>
<dbReference type="SMART" id="SM00558">
    <property type="entry name" value="JmjC"/>
    <property type="match status" value="1"/>
</dbReference>
<dbReference type="Gene3D" id="2.60.120.10">
    <property type="entry name" value="Jelly Rolls"/>
    <property type="match status" value="1"/>
</dbReference>
<keyword evidence="2" id="KW-0963">Cytoplasm</keyword>
<evidence type="ECO:0000256" key="3">
    <source>
        <dbReference type="ARBA" id="ARBA00037342"/>
    </source>
</evidence>
<evidence type="ECO:0000313" key="5">
    <source>
        <dbReference type="WBParaSite" id="maker-PairedContig_531-snap-gene-0.6-mRNA-1"/>
    </source>
</evidence>
<dbReference type="PANTHER" id="PTHR12461">
    <property type="entry name" value="HYPOXIA-INDUCIBLE FACTOR 1 ALPHA INHIBITOR-RELATED"/>
    <property type="match status" value="1"/>
</dbReference>
<proteinExistence type="predicted"/>
<evidence type="ECO:0000256" key="1">
    <source>
        <dbReference type="ARBA" id="ARBA00004496"/>
    </source>
</evidence>
<dbReference type="STRING" id="6293.A0A1I8EUL9"/>
<dbReference type="Pfam" id="PF13621">
    <property type="entry name" value="Cupin_8"/>
    <property type="match status" value="2"/>
</dbReference>
<comment type="function">
    <text evidence="3">May play a role in cellular stress response.</text>
</comment>
<sequence length="383" mass="43845">MELYAAVRSKIEYLEPFVISECINDWKAMGWTHQQLAEIVKPTESNGSLRIRLGPKEHLRGKIIFENESKMAYISSLEQFFKWFSGEATMMANDQRIIDRGNHWGYFDYNYVFDIMNPENIADIDWRHLGLDADPVDSTIWIGTPGAHTPCHYDSYGYNVHAQLSGSKRWILSLDVIGADNSLQGKKIRMITLRKGDVIFVPPGWWHCVQCVSVNNNENDLNNISVSVNTWISLVDYDRIPRLQEAAASTMIAILIRSGLITSKQICLSESMTCYDDSLCDFEKLLNEAKNEMAIDESLYRLMDFIEKQKRKMTVLPIVLFADFRAEIEKGPLKIVDSSDDPMYCTNLATSSSSITSFQKRFIDSLLSEKVLTTLIMQLQERT</sequence>
<dbReference type="SUPFAM" id="SSF51197">
    <property type="entry name" value="Clavaminate synthase-like"/>
    <property type="match status" value="1"/>
</dbReference>
<dbReference type="PANTHER" id="PTHR12461:SF43">
    <property type="entry name" value="HSPB1-ASSOCIATED PROTEIN 1"/>
    <property type="match status" value="1"/>
</dbReference>
<dbReference type="AlphaFoldDB" id="A0A1I8EUL9"/>
<dbReference type="InterPro" id="IPR041667">
    <property type="entry name" value="Cupin_8"/>
</dbReference>
<reference evidence="5" key="1">
    <citation type="submission" date="2016-11" db="UniProtKB">
        <authorList>
            <consortium name="WormBaseParasite"/>
        </authorList>
    </citation>
    <scope>IDENTIFICATION</scope>
    <source>
        <strain evidence="5">pt0022</strain>
    </source>
</reference>
<name>A0A1I8EUL9_WUCBA</name>
<feature type="domain" description="JmjC" evidence="4">
    <location>
        <begin position="110"/>
        <end position="247"/>
    </location>
</feature>
<dbReference type="Gene3D" id="2.60.120.650">
    <property type="entry name" value="Cupin"/>
    <property type="match status" value="1"/>
</dbReference>